<name>A0A1A7NTV1_9PAST</name>
<dbReference type="GO" id="GO:0005886">
    <property type="term" value="C:plasma membrane"/>
    <property type="evidence" value="ECO:0007669"/>
    <property type="project" value="UniProtKB-SubCell"/>
</dbReference>
<protein>
    <recommendedName>
        <fullName evidence="9">Amino acid transporter</fullName>
    </recommendedName>
</protein>
<reference evidence="7 8" key="1">
    <citation type="submission" date="2014-11" db="EMBL/GenBank/DDBJ databases">
        <title>Pan-genome of Gallibacterium spp.</title>
        <authorList>
            <person name="Kudirkiene E."/>
            <person name="Bojesen A.M."/>
        </authorList>
    </citation>
    <scope>NUCLEOTIDE SEQUENCE [LARGE SCALE GENOMIC DNA]</scope>
    <source>
        <strain evidence="7 8">F151</strain>
    </source>
</reference>
<dbReference type="RefSeq" id="WP_065238915.1">
    <property type="nucleotide sequence ID" value="NZ_JTJM01000011.1"/>
</dbReference>
<keyword evidence="4 6" id="KW-1133">Transmembrane helix</keyword>
<dbReference type="PANTHER" id="PTHR30086">
    <property type="entry name" value="ARGININE EXPORTER PROTEIN ARGO"/>
    <property type="match status" value="1"/>
</dbReference>
<sequence length="209" mass="22587">MQSLIHGFFVSGGLIVAIGAQNAFVLKQGLLKQHIFAVALVCFLCDAILVSLGVLGLGSFISEHQIASITLAFIGAGFLFIYALRAWRSAYRGNSGLQVSTEEQNQNTLLKTILITLSITLLNPHVYLDTVVIIGGVAGTLILSEKIWFLLGAILASGTWFFGLAYGSSLLTPLFKKPITWRILDCVIGIIMLVIAWGLFQYGITLLPS</sequence>
<dbReference type="PATRIC" id="fig|505345.7.peg.627"/>
<accession>A0A1A7NTV1</accession>
<proteinExistence type="predicted"/>
<keyword evidence="2" id="KW-1003">Cell membrane</keyword>
<evidence type="ECO:0000256" key="1">
    <source>
        <dbReference type="ARBA" id="ARBA00004651"/>
    </source>
</evidence>
<evidence type="ECO:0000313" key="8">
    <source>
        <dbReference type="Proteomes" id="UP000243558"/>
    </source>
</evidence>
<evidence type="ECO:0000256" key="4">
    <source>
        <dbReference type="ARBA" id="ARBA00022989"/>
    </source>
</evidence>
<comment type="caution">
    <text evidence="7">The sequence shown here is derived from an EMBL/GenBank/DDBJ whole genome shotgun (WGS) entry which is preliminary data.</text>
</comment>
<dbReference type="GO" id="GO:0015171">
    <property type="term" value="F:amino acid transmembrane transporter activity"/>
    <property type="evidence" value="ECO:0007669"/>
    <property type="project" value="TreeGrafter"/>
</dbReference>
<dbReference type="EMBL" id="JTJM01000011">
    <property type="protein sequence ID" value="OBW93098.1"/>
    <property type="molecule type" value="Genomic_DNA"/>
</dbReference>
<dbReference type="OrthoDB" id="5638726at2"/>
<dbReference type="InterPro" id="IPR001123">
    <property type="entry name" value="LeuE-type"/>
</dbReference>
<dbReference type="AlphaFoldDB" id="A0A1A7NTV1"/>
<organism evidence="7 8">
    <name type="scientific">Gallibacterium genomosp. 3</name>
    <dbReference type="NCBI Taxonomy" id="505345"/>
    <lineage>
        <taxon>Bacteria</taxon>
        <taxon>Pseudomonadati</taxon>
        <taxon>Pseudomonadota</taxon>
        <taxon>Gammaproteobacteria</taxon>
        <taxon>Pasteurellales</taxon>
        <taxon>Pasteurellaceae</taxon>
        <taxon>Gallibacterium</taxon>
    </lineage>
</organism>
<evidence type="ECO:0000313" key="7">
    <source>
        <dbReference type="EMBL" id="OBW93098.1"/>
    </source>
</evidence>
<keyword evidence="8" id="KW-1185">Reference proteome</keyword>
<dbReference type="Proteomes" id="UP000243558">
    <property type="component" value="Unassembled WGS sequence"/>
</dbReference>
<comment type="subcellular location">
    <subcellularLocation>
        <location evidence="1">Cell membrane</location>
        <topology evidence="1">Multi-pass membrane protein</topology>
    </subcellularLocation>
</comment>
<dbReference type="Pfam" id="PF01810">
    <property type="entry name" value="LysE"/>
    <property type="match status" value="1"/>
</dbReference>
<feature type="transmembrane region" description="Helical" evidence="6">
    <location>
        <begin position="6"/>
        <end position="25"/>
    </location>
</feature>
<evidence type="ECO:0000256" key="2">
    <source>
        <dbReference type="ARBA" id="ARBA00022475"/>
    </source>
</evidence>
<evidence type="ECO:0000256" key="5">
    <source>
        <dbReference type="ARBA" id="ARBA00023136"/>
    </source>
</evidence>
<feature type="transmembrane region" description="Helical" evidence="6">
    <location>
        <begin position="66"/>
        <end position="87"/>
    </location>
</feature>
<evidence type="ECO:0000256" key="6">
    <source>
        <dbReference type="SAM" id="Phobius"/>
    </source>
</evidence>
<evidence type="ECO:0008006" key="9">
    <source>
        <dbReference type="Google" id="ProtNLM"/>
    </source>
</evidence>
<gene>
    <name evidence="7" type="ORF">QV01_03140</name>
</gene>
<feature type="transmembrane region" description="Helical" evidence="6">
    <location>
        <begin position="37"/>
        <end position="60"/>
    </location>
</feature>
<feature type="transmembrane region" description="Helical" evidence="6">
    <location>
        <begin position="179"/>
        <end position="200"/>
    </location>
</feature>
<feature type="transmembrane region" description="Helical" evidence="6">
    <location>
        <begin position="147"/>
        <end position="167"/>
    </location>
</feature>
<dbReference type="PANTHER" id="PTHR30086:SF20">
    <property type="entry name" value="ARGININE EXPORTER PROTEIN ARGO-RELATED"/>
    <property type="match status" value="1"/>
</dbReference>
<keyword evidence="5 6" id="KW-0472">Membrane</keyword>
<keyword evidence="3 6" id="KW-0812">Transmembrane</keyword>
<evidence type="ECO:0000256" key="3">
    <source>
        <dbReference type="ARBA" id="ARBA00022692"/>
    </source>
</evidence>